<protein>
    <submittedName>
        <fullName evidence="1">Uncharacterized protein</fullName>
    </submittedName>
</protein>
<proteinExistence type="predicted"/>
<dbReference type="PROSITE" id="PS51257">
    <property type="entry name" value="PROKAR_LIPOPROTEIN"/>
    <property type="match status" value="1"/>
</dbReference>
<dbReference type="AlphaFoldDB" id="A0A427UKG7"/>
<reference evidence="1 2" key="1">
    <citation type="submission" date="2018-10" db="EMBL/GenBank/DDBJ databases">
        <title>Transmission dynamics of multidrug resistant bacteria on intensive care unit surfaces.</title>
        <authorList>
            <person name="D'Souza A.W."/>
            <person name="Potter R.F."/>
            <person name="Wallace M."/>
            <person name="Shupe A."/>
            <person name="Patel S."/>
            <person name="Sun S."/>
            <person name="Gul D."/>
            <person name="Kwon J.H."/>
            <person name="Andleeb S."/>
            <person name="Burnham C.-A.D."/>
            <person name="Dantas G."/>
        </authorList>
    </citation>
    <scope>NUCLEOTIDE SEQUENCE [LARGE SCALE GENOMIC DNA]</scope>
    <source>
        <strain evidence="1 2">AJ_385</strain>
    </source>
</reference>
<evidence type="ECO:0000313" key="1">
    <source>
        <dbReference type="EMBL" id="RSE19786.1"/>
    </source>
</evidence>
<accession>A0A427UKG7</accession>
<dbReference type="EMBL" id="RHXE01000050">
    <property type="protein sequence ID" value="RSE19786.1"/>
    <property type="molecule type" value="Genomic_DNA"/>
</dbReference>
<sequence length="220" mass="22734">MKKAISITMLSSAILVSGCASTGGLATSANGGCNTGMSTAVGALLGAAIGASVGDSTYAATGAAIGGAVFAAGCMMINAHTIQKKSAAEVETAYKKANKGKLPQTTRVQQYSTVILPNQTVSANQNITVKSDLTVVEGIADPLQRVQEKLVLKDANGKVIRELVKDVQVSTAQGYSSGDFENSFNWKFPASVSKGQYLLDTELLVNGKKVANNSRTITLI</sequence>
<dbReference type="Proteomes" id="UP000277537">
    <property type="component" value="Unassembled WGS sequence"/>
</dbReference>
<comment type="caution">
    <text evidence="1">The sequence shown here is derived from an EMBL/GenBank/DDBJ whole genome shotgun (WGS) entry which is preliminary data.</text>
</comment>
<organism evidence="1 2">
    <name type="scientific">Acinetobacter johnsonii</name>
    <dbReference type="NCBI Taxonomy" id="40214"/>
    <lineage>
        <taxon>Bacteria</taxon>
        <taxon>Pseudomonadati</taxon>
        <taxon>Pseudomonadota</taxon>
        <taxon>Gammaproteobacteria</taxon>
        <taxon>Moraxellales</taxon>
        <taxon>Moraxellaceae</taxon>
        <taxon>Acinetobacter</taxon>
    </lineage>
</organism>
<gene>
    <name evidence="1" type="ORF">EGT73_15495</name>
</gene>
<evidence type="ECO:0000313" key="2">
    <source>
        <dbReference type="Proteomes" id="UP000277537"/>
    </source>
</evidence>
<name>A0A427UKG7_ACIJO</name>